<dbReference type="Gene3D" id="3.30.70.330">
    <property type="match status" value="1"/>
</dbReference>
<dbReference type="OrthoDB" id="465167at2"/>
<name>A0A2T1GK06_9CYAN</name>
<dbReference type="PROSITE" id="PS50102">
    <property type="entry name" value="RRM"/>
    <property type="match status" value="1"/>
</dbReference>
<proteinExistence type="predicted"/>
<feature type="compositionally biased region" description="Low complexity" evidence="2">
    <location>
        <begin position="142"/>
        <end position="160"/>
    </location>
</feature>
<dbReference type="Pfam" id="PF00076">
    <property type="entry name" value="RRM_1"/>
    <property type="match status" value="1"/>
</dbReference>
<feature type="domain" description="RRM" evidence="3">
    <location>
        <begin position="3"/>
        <end position="82"/>
    </location>
</feature>
<evidence type="ECO:0000313" key="4">
    <source>
        <dbReference type="EMBL" id="PSB58159.1"/>
    </source>
</evidence>
<gene>
    <name evidence="4" type="ORF">C7B77_05860</name>
</gene>
<dbReference type="Proteomes" id="UP000238937">
    <property type="component" value="Unassembled WGS sequence"/>
</dbReference>
<sequence length="184" mass="19855">MSIRLYVGNLPKSDVERDELQTVFADAGDLVSVKVIKDRKTGKCRGFGFVTVETDEQADQIIEKYNGAMFQELPIKIEKALPKAKGQDDEDGESSDSTEPREPSTVPKPNLSNKGNAGSTSTPRRSNGSGGSKKGGRKEGAKSTTNNNNNTYASSTNTDSFQPDPRWAGKLAELKDKLAQSGNL</sequence>
<dbReference type="InterPro" id="IPR035979">
    <property type="entry name" value="RBD_domain_sf"/>
</dbReference>
<dbReference type="RefSeq" id="WP_106301402.1">
    <property type="nucleotide sequence ID" value="NZ_PVWO01000046.1"/>
</dbReference>
<dbReference type="EMBL" id="PVWO01000046">
    <property type="protein sequence ID" value="PSB58159.1"/>
    <property type="molecule type" value="Genomic_DNA"/>
</dbReference>
<comment type="caution">
    <text evidence="4">The sequence shown here is derived from an EMBL/GenBank/DDBJ whole genome shotgun (WGS) entry which is preliminary data.</text>
</comment>
<evidence type="ECO:0000256" key="1">
    <source>
        <dbReference type="ARBA" id="ARBA00022884"/>
    </source>
</evidence>
<keyword evidence="1" id="KW-0694">RNA-binding</keyword>
<dbReference type="SUPFAM" id="SSF54928">
    <property type="entry name" value="RNA-binding domain, RBD"/>
    <property type="match status" value="1"/>
</dbReference>
<dbReference type="InterPro" id="IPR012677">
    <property type="entry name" value="Nucleotide-bd_a/b_plait_sf"/>
</dbReference>
<reference evidence="4 5" key="1">
    <citation type="submission" date="2018-03" db="EMBL/GenBank/DDBJ databases">
        <title>The ancient ancestry and fast evolution of plastids.</title>
        <authorList>
            <person name="Moore K.R."/>
            <person name="Magnabosco C."/>
            <person name="Momper L."/>
            <person name="Gold D.A."/>
            <person name="Bosak T."/>
            <person name="Fournier G.P."/>
        </authorList>
    </citation>
    <scope>NUCLEOTIDE SEQUENCE [LARGE SCALE GENOMIC DNA]</scope>
    <source>
        <strain evidence="4 5">CCALA 037</strain>
    </source>
</reference>
<feature type="region of interest" description="Disordered" evidence="2">
    <location>
        <begin position="80"/>
        <end position="184"/>
    </location>
</feature>
<evidence type="ECO:0000259" key="3">
    <source>
        <dbReference type="PROSITE" id="PS50102"/>
    </source>
</evidence>
<dbReference type="PANTHER" id="PTHR48027">
    <property type="entry name" value="HETEROGENEOUS NUCLEAR RIBONUCLEOPROTEIN 87F-RELATED"/>
    <property type="match status" value="1"/>
</dbReference>
<dbReference type="SMART" id="SM00360">
    <property type="entry name" value="RRM"/>
    <property type="match status" value="1"/>
</dbReference>
<dbReference type="InterPro" id="IPR052462">
    <property type="entry name" value="SLIRP/GR-RBP-like"/>
</dbReference>
<dbReference type="InterPro" id="IPR000504">
    <property type="entry name" value="RRM_dom"/>
</dbReference>
<dbReference type="AlphaFoldDB" id="A0A2T1GK06"/>
<protein>
    <submittedName>
        <fullName evidence="4">RNA-binding protein</fullName>
    </submittedName>
</protein>
<organism evidence="4 5">
    <name type="scientific">Chamaesiphon polymorphus CCALA 037</name>
    <dbReference type="NCBI Taxonomy" id="2107692"/>
    <lineage>
        <taxon>Bacteria</taxon>
        <taxon>Bacillati</taxon>
        <taxon>Cyanobacteriota</taxon>
        <taxon>Cyanophyceae</taxon>
        <taxon>Gomontiellales</taxon>
        <taxon>Chamaesiphonaceae</taxon>
        <taxon>Chamaesiphon</taxon>
    </lineage>
</organism>
<evidence type="ECO:0000256" key="2">
    <source>
        <dbReference type="SAM" id="MobiDB-lite"/>
    </source>
</evidence>
<accession>A0A2T1GK06</accession>
<dbReference type="GO" id="GO:0003723">
    <property type="term" value="F:RNA binding"/>
    <property type="evidence" value="ECO:0007669"/>
    <property type="project" value="UniProtKB-KW"/>
</dbReference>
<feature type="compositionally biased region" description="Polar residues" evidence="2">
    <location>
        <begin position="110"/>
        <end position="123"/>
    </location>
</feature>
<evidence type="ECO:0000313" key="5">
    <source>
        <dbReference type="Proteomes" id="UP000238937"/>
    </source>
</evidence>
<keyword evidence="5" id="KW-1185">Reference proteome</keyword>